<organism evidence="2 3">
    <name type="scientific">Leptospira ilyithenensis</name>
    <dbReference type="NCBI Taxonomy" id="2484901"/>
    <lineage>
        <taxon>Bacteria</taxon>
        <taxon>Pseudomonadati</taxon>
        <taxon>Spirochaetota</taxon>
        <taxon>Spirochaetia</taxon>
        <taxon>Leptospirales</taxon>
        <taxon>Leptospiraceae</taxon>
        <taxon>Leptospira</taxon>
    </lineage>
</organism>
<accession>A0A4R9LRI0</accession>
<dbReference type="RefSeq" id="WP_135764871.1">
    <property type="nucleotide sequence ID" value="NZ_RQHV01000059.1"/>
</dbReference>
<dbReference type="AlphaFoldDB" id="A0A4R9LRI0"/>
<reference evidence="2" key="1">
    <citation type="journal article" date="2019" name="PLoS Negl. Trop. Dis.">
        <title>Revisiting the worldwide diversity of Leptospira species in the environment.</title>
        <authorList>
            <person name="Vincent A.T."/>
            <person name="Schiettekatte O."/>
            <person name="Bourhy P."/>
            <person name="Veyrier F.J."/>
            <person name="Picardeau M."/>
        </authorList>
    </citation>
    <scope>NUCLEOTIDE SEQUENCE [LARGE SCALE GENOMIC DNA]</scope>
    <source>
        <strain evidence="2">201400974</strain>
    </source>
</reference>
<dbReference type="InterPro" id="IPR036291">
    <property type="entry name" value="NAD(P)-bd_dom_sf"/>
</dbReference>
<sequence length="285" mass="31317">MKIFVNGASGKVSQNVIQELLEAGHEVFAGTRFPEKGEKKKGVTWVVSDASAPEKGLEVLDQVDAAFFISPPGFTNQYEILSPWIEKAKQVKLKKIVLMTAMGVEFAPDEAPFRKTEILLEKSGLNWNIIRPNWFMQNFHTFWIGGILSDKKIYFPAGNAKTSFIDSRDISSTAAKLLVSGDKFASQAFALTGTKSLTHDEVAEIISKQTGLKIEYVNVSPEDFKKGLLSGGVPEDYAGFLVMIAGALRDGHAEAITDLVQKITGKSPISFDKYAEDHKKAWLVG</sequence>
<protein>
    <submittedName>
        <fullName evidence="2">SDR family oxidoreductase</fullName>
    </submittedName>
</protein>
<comment type="caution">
    <text evidence="2">The sequence shown here is derived from an EMBL/GenBank/DDBJ whole genome shotgun (WGS) entry which is preliminary data.</text>
</comment>
<dbReference type="EMBL" id="RQHV01000059">
    <property type="protein sequence ID" value="TGN08705.1"/>
    <property type="molecule type" value="Genomic_DNA"/>
</dbReference>
<evidence type="ECO:0000313" key="3">
    <source>
        <dbReference type="Proteomes" id="UP000298264"/>
    </source>
</evidence>
<feature type="domain" description="NmrA-like" evidence="1">
    <location>
        <begin position="2"/>
        <end position="242"/>
    </location>
</feature>
<keyword evidence="3" id="KW-1185">Reference proteome</keyword>
<dbReference type="OrthoDB" id="339107at2"/>
<evidence type="ECO:0000313" key="2">
    <source>
        <dbReference type="EMBL" id="TGN08705.1"/>
    </source>
</evidence>
<dbReference type="PANTHER" id="PTHR43162">
    <property type="match status" value="1"/>
</dbReference>
<gene>
    <name evidence="2" type="ORF">EHS11_13155</name>
</gene>
<proteinExistence type="predicted"/>
<dbReference type="InterPro" id="IPR008030">
    <property type="entry name" value="NmrA-like"/>
</dbReference>
<dbReference type="CDD" id="cd05269">
    <property type="entry name" value="TMR_SDR_a"/>
    <property type="match status" value="1"/>
</dbReference>
<dbReference type="SUPFAM" id="SSF51735">
    <property type="entry name" value="NAD(P)-binding Rossmann-fold domains"/>
    <property type="match status" value="1"/>
</dbReference>
<dbReference type="PANTHER" id="PTHR43162:SF1">
    <property type="entry name" value="PRESTALK A DIFFERENTIATION PROTEIN A"/>
    <property type="match status" value="1"/>
</dbReference>
<dbReference type="InterPro" id="IPR051604">
    <property type="entry name" value="Ergot_Alk_Oxidoreductase"/>
</dbReference>
<dbReference type="Gene3D" id="3.40.50.720">
    <property type="entry name" value="NAD(P)-binding Rossmann-like Domain"/>
    <property type="match status" value="1"/>
</dbReference>
<dbReference type="Gene3D" id="3.90.25.10">
    <property type="entry name" value="UDP-galactose 4-epimerase, domain 1"/>
    <property type="match status" value="1"/>
</dbReference>
<dbReference type="Proteomes" id="UP000298264">
    <property type="component" value="Unassembled WGS sequence"/>
</dbReference>
<name>A0A4R9LRI0_9LEPT</name>
<dbReference type="Pfam" id="PF05368">
    <property type="entry name" value="NmrA"/>
    <property type="match status" value="1"/>
</dbReference>
<evidence type="ECO:0000259" key="1">
    <source>
        <dbReference type="Pfam" id="PF05368"/>
    </source>
</evidence>